<keyword evidence="1" id="KW-0862">Zinc</keyword>
<dbReference type="Proteomes" id="UP000308768">
    <property type="component" value="Unassembled WGS sequence"/>
</dbReference>
<dbReference type="CDD" id="cd12148">
    <property type="entry name" value="fungal_TF_MHR"/>
    <property type="match status" value="1"/>
</dbReference>
<organism evidence="5 6">
    <name type="scientific">Cryomyces minteri</name>
    <dbReference type="NCBI Taxonomy" id="331657"/>
    <lineage>
        <taxon>Eukaryota</taxon>
        <taxon>Fungi</taxon>
        <taxon>Dikarya</taxon>
        <taxon>Ascomycota</taxon>
        <taxon>Pezizomycotina</taxon>
        <taxon>Dothideomycetes</taxon>
        <taxon>Dothideomycetes incertae sedis</taxon>
        <taxon>Cryomyces</taxon>
    </lineage>
</organism>
<reference evidence="5 6" key="1">
    <citation type="submission" date="2017-03" db="EMBL/GenBank/DDBJ databases">
        <title>Genomes of endolithic fungi from Antarctica.</title>
        <authorList>
            <person name="Coleine C."/>
            <person name="Masonjones S."/>
            <person name="Stajich J.E."/>
        </authorList>
    </citation>
    <scope>NUCLEOTIDE SEQUENCE [LARGE SCALE GENOMIC DNA]</scope>
    <source>
        <strain evidence="5 6">CCFEE 5187</strain>
    </source>
</reference>
<dbReference type="AlphaFoldDB" id="A0A4U0W6V8"/>
<evidence type="ECO:0000313" key="6">
    <source>
        <dbReference type="Proteomes" id="UP000308768"/>
    </source>
</evidence>
<evidence type="ECO:0000256" key="2">
    <source>
        <dbReference type="ARBA" id="ARBA00023015"/>
    </source>
</evidence>
<evidence type="ECO:0008006" key="7">
    <source>
        <dbReference type="Google" id="ProtNLM"/>
    </source>
</evidence>
<gene>
    <name evidence="5" type="ORF">B0A49_11919</name>
</gene>
<evidence type="ECO:0000256" key="1">
    <source>
        <dbReference type="ARBA" id="ARBA00022833"/>
    </source>
</evidence>
<dbReference type="GO" id="GO:0003677">
    <property type="term" value="F:DNA binding"/>
    <property type="evidence" value="ECO:0007669"/>
    <property type="project" value="UniProtKB-KW"/>
</dbReference>
<dbReference type="InterPro" id="IPR052073">
    <property type="entry name" value="Amide_Lactam_Regulators"/>
</dbReference>
<dbReference type="EMBL" id="NAJN01002128">
    <property type="protein sequence ID" value="TKA57296.1"/>
    <property type="molecule type" value="Genomic_DNA"/>
</dbReference>
<dbReference type="PANTHER" id="PTHR47171">
    <property type="entry name" value="FARA-RELATED"/>
    <property type="match status" value="1"/>
</dbReference>
<keyword evidence="2" id="KW-0805">Transcription regulation</keyword>
<evidence type="ECO:0000256" key="4">
    <source>
        <dbReference type="ARBA" id="ARBA00023163"/>
    </source>
</evidence>
<evidence type="ECO:0000256" key="3">
    <source>
        <dbReference type="ARBA" id="ARBA00023125"/>
    </source>
</evidence>
<evidence type="ECO:0000313" key="5">
    <source>
        <dbReference type="EMBL" id="TKA57296.1"/>
    </source>
</evidence>
<dbReference type="OrthoDB" id="5121955at2759"/>
<name>A0A4U0W6V8_9PEZI</name>
<protein>
    <recommendedName>
        <fullName evidence="7">Transcription factor domain-containing protein</fullName>
    </recommendedName>
</protein>
<sequence>MPPPMNTQVMKPTTENDPKKVYEMQGFEGTPAALRQHRDSLTSMFERYLEQQSQNPEDITAKCGIIFMSGASPLTFALEEAQGGNNITKAALHDAGSHFSKGDGTKAIEGDIHPSHLSSQDITYLKDKGAFERPKSIHRINTSTSMGSKRRSLLKRLFWALAVRDAYCAALLGRPFRLNIAQCDTEPLNLEDFDHDENCSNQDHTECLSHGHYQIQVSKLSLILRKIVEAQFGPSKNTTQAPHLHHLMDTWQSELPPSVSWWQQQSPTTDIFAMSLKIIFHQQLILIHLKKRDDAEGAASHINSLVPTASTSSSQIAESAAQIISSTAFTIMANSMLGMMPHEIFSGFFVAGIVFYRGIKQPQDSPARLSRSALDNCQMVISEARERWDLATWVMRIFDFLLSTSSSTSPETATQTEWTGLTPTSFPPGPGSAPVANYNCMSNMMPEDDILHSTDFGSPTYQMGPMANEFFLMSNYLPVPSGDSSFMSM</sequence>
<dbReference type="PANTHER" id="PTHR47171:SF1">
    <property type="entry name" value="ZN(II)2CYS6 TRANSCRIPTION FACTOR (EUROFUNG)"/>
    <property type="match status" value="1"/>
</dbReference>
<proteinExistence type="predicted"/>
<comment type="caution">
    <text evidence="5">The sequence shown here is derived from an EMBL/GenBank/DDBJ whole genome shotgun (WGS) entry which is preliminary data.</text>
</comment>
<keyword evidence="3" id="KW-0238">DNA-binding</keyword>
<keyword evidence="6" id="KW-1185">Reference proteome</keyword>
<accession>A0A4U0W6V8</accession>
<keyword evidence="4" id="KW-0804">Transcription</keyword>